<keyword evidence="2" id="KW-0645">Protease</keyword>
<evidence type="ECO:0008006" key="6">
    <source>
        <dbReference type="Google" id="ProtNLM"/>
    </source>
</evidence>
<name>A0A382A7B8_9ZZZZ</name>
<dbReference type="InterPro" id="IPR005320">
    <property type="entry name" value="Peptidase_S51"/>
</dbReference>
<dbReference type="Gene3D" id="3.40.50.880">
    <property type="match status" value="1"/>
</dbReference>
<keyword evidence="3" id="KW-0378">Hydrolase</keyword>
<proteinExistence type="inferred from homology"/>
<dbReference type="EMBL" id="UINC01024222">
    <property type="protein sequence ID" value="SVA97438.1"/>
    <property type="molecule type" value="Genomic_DNA"/>
</dbReference>
<dbReference type="CDD" id="cd03146">
    <property type="entry name" value="GAT1_Peptidase_E"/>
    <property type="match status" value="1"/>
</dbReference>
<dbReference type="InterPro" id="IPR029062">
    <property type="entry name" value="Class_I_gatase-like"/>
</dbReference>
<dbReference type="GO" id="GO:0008236">
    <property type="term" value="F:serine-type peptidase activity"/>
    <property type="evidence" value="ECO:0007669"/>
    <property type="project" value="UniProtKB-KW"/>
</dbReference>
<dbReference type="Pfam" id="PF03575">
    <property type="entry name" value="Peptidase_S51"/>
    <property type="match status" value="1"/>
</dbReference>
<evidence type="ECO:0000256" key="2">
    <source>
        <dbReference type="ARBA" id="ARBA00022670"/>
    </source>
</evidence>
<evidence type="ECO:0000256" key="3">
    <source>
        <dbReference type="ARBA" id="ARBA00022801"/>
    </source>
</evidence>
<evidence type="ECO:0000256" key="4">
    <source>
        <dbReference type="ARBA" id="ARBA00022825"/>
    </source>
</evidence>
<comment type="similarity">
    <text evidence="1">Belongs to the peptidase S51 family.</text>
</comment>
<protein>
    <recommendedName>
        <fullName evidence="6">Peptidase E</fullName>
    </recommendedName>
</protein>
<gene>
    <name evidence="5" type="ORF">METZ01_LOCUS150292</name>
</gene>
<dbReference type="GO" id="GO:0006508">
    <property type="term" value="P:proteolysis"/>
    <property type="evidence" value="ECO:0007669"/>
    <property type="project" value="UniProtKB-KW"/>
</dbReference>
<feature type="non-terminal residue" evidence="5">
    <location>
        <position position="225"/>
    </location>
</feature>
<sequence length="225" mass="25369">MKSNRQIIAIGGGGFGRNPKHNKIEKYILDQTHKEYPKVLFLPTASAEDSRYIVNFYSCFSKLNCEPAHVTLFDRTPRLDGLFNQADVIYVGGGNTKSMLAVWKEWKIDTLISKAYHRGTVLAGVSAGAICWFEQGITDSWVSNLNILDCLGFLPGMCCPHYLEEKDRQPSVHEFVKNGKSMPGHCIDGGAAVHFKNEKYDRTLSFYPDGKAFYVEFKNEEVIET</sequence>
<keyword evidence="4" id="KW-0720">Serine protease</keyword>
<organism evidence="5">
    <name type="scientific">marine metagenome</name>
    <dbReference type="NCBI Taxonomy" id="408172"/>
    <lineage>
        <taxon>unclassified sequences</taxon>
        <taxon>metagenomes</taxon>
        <taxon>ecological metagenomes</taxon>
    </lineage>
</organism>
<dbReference type="PANTHER" id="PTHR20842:SF0">
    <property type="entry name" value="ALPHA-ASPARTYL DIPEPTIDASE"/>
    <property type="match status" value="1"/>
</dbReference>
<evidence type="ECO:0000256" key="1">
    <source>
        <dbReference type="ARBA" id="ARBA00006534"/>
    </source>
</evidence>
<feature type="non-terminal residue" evidence="5">
    <location>
        <position position="1"/>
    </location>
</feature>
<evidence type="ECO:0000313" key="5">
    <source>
        <dbReference type="EMBL" id="SVA97438.1"/>
    </source>
</evidence>
<accession>A0A382A7B8</accession>
<reference evidence="5" key="1">
    <citation type="submission" date="2018-05" db="EMBL/GenBank/DDBJ databases">
        <authorList>
            <person name="Lanie J.A."/>
            <person name="Ng W.-L."/>
            <person name="Kazmierczak K.M."/>
            <person name="Andrzejewski T.M."/>
            <person name="Davidsen T.M."/>
            <person name="Wayne K.J."/>
            <person name="Tettelin H."/>
            <person name="Glass J.I."/>
            <person name="Rusch D."/>
            <person name="Podicherti R."/>
            <person name="Tsui H.-C.T."/>
            <person name="Winkler M.E."/>
        </authorList>
    </citation>
    <scope>NUCLEOTIDE SEQUENCE</scope>
</reference>
<dbReference type="SUPFAM" id="SSF52317">
    <property type="entry name" value="Class I glutamine amidotransferase-like"/>
    <property type="match status" value="1"/>
</dbReference>
<dbReference type="PANTHER" id="PTHR20842">
    <property type="entry name" value="PROTEASE S51 ALPHA-ASPARTYL DIPEPTIDASE"/>
    <property type="match status" value="1"/>
</dbReference>
<dbReference type="AlphaFoldDB" id="A0A382A7B8"/>